<dbReference type="PROSITE" id="PS50923">
    <property type="entry name" value="SUSHI"/>
    <property type="match status" value="8"/>
</dbReference>
<feature type="domain" description="Sushi" evidence="15">
    <location>
        <begin position="63"/>
        <end position="122"/>
    </location>
</feature>
<keyword evidence="9 14" id="KW-0472">Membrane</keyword>
<dbReference type="Pfam" id="PF00084">
    <property type="entry name" value="Sushi"/>
    <property type="match status" value="8"/>
</dbReference>
<dbReference type="GO" id="GO:0045087">
    <property type="term" value="P:innate immune response"/>
    <property type="evidence" value="ECO:0007669"/>
    <property type="project" value="UniProtKB-KW"/>
</dbReference>
<dbReference type="InterPro" id="IPR000436">
    <property type="entry name" value="Sushi_SCR_CCP_dom"/>
</dbReference>
<evidence type="ECO:0000256" key="3">
    <source>
        <dbReference type="ARBA" id="ARBA00022588"/>
    </source>
</evidence>
<keyword evidence="4 13" id="KW-0768">Sushi</keyword>
<feature type="domain" description="Sushi" evidence="15">
    <location>
        <begin position="370"/>
        <end position="434"/>
    </location>
</feature>
<evidence type="ECO:0000256" key="4">
    <source>
        <dbReference type="ARBA" id="ARBA00022659"/>
    </source>
</evidence>
<gene>
    <name evidence="16" type="ORF">KIL84_007228</name>
</gene>
<dbReference type="SMART" id="SM00032">
    <property type="entry name" value="CCP"/>
    <property type="match status" value="8"/>
</dbReference>
<evidence type="ECO:0000256" key="5">
    <source>
        <dbReference type="ARBA" id="ARBA00022729"/>
    </source>
</evidence>
<dbReference type="Proteomes" id="UP000827986">
    <property type="component" value="Unassembled WGS sequence"/>
</dbReference>
<evidence type="ECO:0000256" key="11">
    <source>
        <dbReference type="ARBA" id="ARBA00023180"/>
    </source>
</evidence>
<reference evidence="16" key="1">
    <citation type="submission" date="2021-09" db="EMBL/GenBank/DDBJ databases">
        <title>The genome of Mauremys mutica provides insights into the evolution of semi-aquatic lifestyle.</title>
        <authorList>
            <person name="Gong S."/>
            <person name="Gao Y."/>
        </authorList>
    </citation>
    <scope>NUCLEOTIDE SEQUENCE</scope>
    <source>
        <strain evidence="16">MM-2020</strain>
        <tissue evidence="16">Muscle</tissue>
    </source>
</reference>
<keyword evidence="14" id="KW-0812">Transmembrane</keyword>
<dbReference type="Gene3D" id="2.10.70.10">
    <property type="entry name" value="Complement Module, domain 1"/>
    <property type="match status" value="8"/>
</dbReference>
<feature type="domain" description="Sushi" evidence="15">
    <location>
        <begin position="310"/>
        <end position="369"/>
    </location>
</feature>
<dbReference type="CDD" id="cd00033">
    <property type="entry name" value="CCP"/>
    <property type="match status" value="8"/>
</dbReference>
<organism evidence="16 17">
    <name type="scientific">Mauremys mutica</name>
    <name type="common">yellowpond turtle</name>
    <dbReference type="NCBI Taxonomy" id="74926"/>
    <lineage>
        <taxon>Eukaryota</taxon>
        <taxon>Metazoa</taxon>
        <taxon>Chordata</taxon>
        <taxon>Craniata</taxon>
        <taxon>Vertebrata</taxon>
        <taxon>Euteleostomi</taxon>
        <taxon>Archelosauria</taxon>
        <taxon>Testudinata</taxon>
        <taxon>Testudines</taxon>
        <taxon>Cryptodira</taxon>
        <taxon>Durocryptodira</taxon>
        <taxon>Testudinoidea</taxon>
        <taxon>Geoemydidae</taxon>
        <taxon>Geoemydinae</taxon>
        <taxon>Mauremys</taxon>
    </lineage>
</organism>
<evidence type="ECO:0000256" key="14">
    <source>
        <dbReference type="SAM" id="Phobius"/>
    </source>
</evidence>
<sequence>ACKSPPRFSFAELPGEVNNSYPVGTKLKYSCRSGYTFASGKSPFVTCLANSTWSADPEFCVGKPCKPLDLENGRVDLTDLLFGATANFSCNEGYRLTGPNSVQCVVMDGGVDWDKELPRCDAIPCLPPPHIANGSHTGQNEQEFSFGSAVTYKCDQGFSLIGEASIHCTTKDNLNGEWSGPAPECKVVRCPEPEVKNGKKQSGFGPDYSYGNTVIFECDSGYILTGSSSVKCEANNSWVPSLPTCLRACESPPRFSFAELPGVVNNSYPVGTELKYSCRSGYTLAPGKSPLVTCLANSTWSADPEFCVGKPCKPLELENGRVDFTDLLFGATANFSCNEGYRLIGTTSAKCVDSGNGVDWDKELPHCQAIPCLPPPGIANGSHTGQNEQEFTFGSAVTYKCDQGFSLIGEASIHCTTKDNFNGEWSGPAPECKVVRCPEPEVKNGKKQSGFGPDYSYGNTVIFECDSGYTLTGSSSVKCEANNSWVPSLPTCLSITDIKPTTSPPGGTTDTSGPNTGTMIAIGKMPIILAVLITNLFIRQ</sequence>
<dbReference type="PANTHER" id="PTHR19325:SF317">
    <property type="entry name" value="COMPLEMENT DECAY-ACCELERATING FACTOR"/>
    <property type="match status" value="1"/>
</dbReference>
<feature type="disulfide bond" evidence="13">
    <location>
        <begin position="372"/>
        <end position="415"/>
    </location>
</feature>
<comment type="function">
    <text evidence="12">This protein recognizes C4b and C3b fragments that condense with cell-surface hydroxyl or amino groups when nascent C4b and C3b are locally generated during C4 and c3 activation. Interaction of daf with cell-associated C4b and C3b polypeptides interferes with their ability to catalyze the conversion of C2 and factor B to enzymatically active C2a and Bb and thereby prevents the formation of C4b2a and C3bBb, the amplification convertases of the complement cascade. Inhibits complement activation by destabilizing and preventing the formation of C3 and C5 convertases, which prevents complement damage.</text>
</comment>
<evidence type="ECO:0000256" key="12">
    <source>
        <dbReference type="ARBA" id="ARBA00045541"/>
    </source>
</evidence>
<evidence type="ECO:0000313" key="16">
    <source>
        <dbReference type="EMBL" id="KAH1171610.1"/>
    </source>
</evidence>
<feature type="domain" description="Sushi" evidence="15">
    <location>
        <begin position="248"/>
        <end position="309"/>
    </location>
</feature>
<feature type="disulfide bond" evidence="13">
    <location>
        <begin position="125"/>
        <end position="168"/>
    </location>
</feature>
<comment type="similarity">
    <text evidence="2">Belongs to the receptors of complement activation (RCA) family.</text>
</comment>
<dbReference type="InterPro" id="IPR050350">
    <property type="entry name" value="Compl-Cell_Adhes-Reg"/>
</dbReference>
<dbReference type="AlphaFoldDB" id="A0A9D3X2P1"/>
<dbReference type="PANTHER" id="PTHR19325">
    <property type="entry name" value="COMPLEMENT COMPONENT-RELATED SUSHI DOMAIN-CONTAINING"/>
    <property type="match status" value="1"/>
</dbReference>
<evidence type="ECO:0000256" key="9">
    <source>
        <dbReference type="ARBA" id="ARBA00023136"/>
    </source>
</evidence>
<keyword evidence="8" id="KW-0180">Complement pathway</keyword>
<accession>A0A9D3X2P1</accession>
<feature type="domain" description="Sushi" evidence="15">
    <location>
        <begin position="1"/>
        <end position="62"/>
    </location>
</feature>
<evidence type="ECO:0000256" key="2">
    <source>
        <dbReference type="ARBA" id="ARBA00010908"/>
    </source>
</evidence>
<keyword evidence="6" id="KW-0677">Repeat</keyword>
<dbReference type="InterPro" id="IPR035976">
    <property type="entry name" value="Sushi/SCR/CCP_sf"/>
</dbReference>
<comment type="caution">
    <text evidence="16">The sequence shown here is derived from an EMBL/GenBank/DDBJ whole genome shotgun (WGS) entry which is preliminary data.</text>
</comment>
<keyword evidence="11" id="KW-0325">Glycoprotein</keyword>
<keyword evidence="5" id="KW-0732">Signal</keyword>
<evidence type="ECO:0000256" key="10">
    <source>
        <dbReference type="ARBA" id="ARBA00023157"/>
    </source>
</evidence>
<evidence type="ECO:0000259" key="15">
    <source>
        <dbReference type="PROSITE" id="PS50923"/>
    </source>
</evidence>
<dbReference type="FunFam" id="2.10.70.10:FF:000008">
    <property type="entry name" value="Complement receptor type 1"/>
    <property type="match status" value="2"/>
</dbReference>
<evidence type="ECO:0000256" key="13">
    <source>
        <dbReference type="PROSITE-ProRule" id="PRU00302"/>
    </source>
</evidence>
<evidence type="ECO:0000256" key="6">
    <source>
        <dbReference type="ARBA" id="ARBA00022737"/>
    </source>
</evidence>
<keyword evidence="10 13" id="KW-1015">Disulfide bond</keyword>
<evidence type="ECO:0000256" key="7">
    <source>
        <dbReference type="ARBA" id="ARBA00022859"/>
    </source>
</evidence>
<dbReference type="SUPFAM" id="SSF57535">
    <property type="entry name" value="Complement control module/SCR domain"/>
    <property type="match status" value="8"/>
</dbReference>
<name>A0A9D3X2P1_9SAUR</name>
<keyword evidence="17" id="KW-1185">Reference proteome</keyword>
<comment type="caution">
    <text evidence="13">Lacks conserved residue(s) required for the propagation of feature annotation.</text>
</comment>
<comment type="subcellular location">
    <subcellularLocation>
        <location evidence="1">Membrane</location>
    </subcellularLocation>
</comment>
<feature type="domain" description="Sushi" evidence="15">
    <location>
        <begin position="123"/>
        <end position="187"/>
    </location>
</feature>
<keyword evidence="14" id="KW-1133">Transmembrane helix</keyword>
<feature type="domain" description="Sushi" evidence="15">
    <location>
        <begin position="188"/>
        <end position="247"/>
    </location>
</feature>
<protein>
    <recommendedName>
        <fullName evidence="15">Sushi domain-containing protein</fullName>
    </recommendedName>
</protein>
<feature type="disulfide bond" evidence="13">
    <location>
        <begin position="465"/>
        <end position="492"/>
    </location>
</feature>
<keyword evidence="3" id="KW-0399">Innate immunity</keyword>
<evidence type="ECO:0000256" key="1">
    <source>
        <dbReference type="ARBA" id="ARBA00004370"/>
    </source>
</evidence>
<feature type="disulfide bond" evidence="13">
    <location>
        <begin position="218"/>
        <end position="245"/>
    </location>
</feature>
<dbReference type="FunFam" id="2.10.70.10:FF:000014">
    <property type="entry name" value="Membrane cofactor protein"/>
    <property type="match status" value="2"/>
</dbReference>
<feature type="transmembrane region" description="Helical" evidence="14">
    <location>
        <begin position="519"/>
        <end position="538"/>
    </location>
</feature>
<evidence type="ECO:0000256" key="8">
    <source>
        <dbReference type="ARBA" id="ARBA00022875"/>
    </source>
</evidence>
<dbReference type="GO" id="GO:0006958">
    <property type="term" value="P:complement activation, classical pathway"/>
    <property type="evidence" value="ECO:0007669"/>
    <property type="project" value="UniProtKB-KW"/>
</dbReference>
<dbReference type="FunFam" id="2.10.70.10:FF:000055">
    <property type="entry name" value="Complement decay-accelerating factor, GPI-anchored"/>
    <property type="match status" value="2"/>
</dbReference>
<feature type="domain" description="Sushi" evidence="15">
    <location>
        <begin position="435"/>
        <end position="494"/>
    </location>
</feature>
<evidence type="ECO:0000313" key="17">
    <source>
        <dbReference type="Proteomes" id="UP000827986"/>
    </source>
</evidence>
<keyword evidence="7" id="KW-0391">Immunity</keyword>
<proteinExistence type="inferred from homology"/>
<dbReference type="GO" id="GO:0016020">
    <property type="term" value="C:membrane"/>
    <property type="evidence" value="ECO:0007669"/>
    <property type="project" value="UniProtKB-SubCell"/>
</dbReference>
<dbReference type="EMBL" id="JAHDVG010000483">
    <property type="protein sequence ID" value="KAH1171610.1"/>
    <property type="molecule type" value="Genomic_DNA"/>
</dbReference>
<feature type="non-terminal residue" evidence="16">
    <location>
        <position position="1"/>
    </location>
</feature>